<organism evidence="3 4">
    <name type="scientific">Streptosporangium saharense</name>
    <dbReference type="NCBI Taxonomy" id="1706840"/>
    <lineage>
        <taxon>Bacteria</taxon>
        <taxon>Bacillati</taxon>
        <taxon>Actinomycetota</taxon>
        <taxon>Actinomycetes</taxon>
        <taxon>Streptosporangiales</taxon>
        <taxon>Streptosporangiaceae</taxon>
        <taxon>Streptosporangium</taxon>
    </lineage>
</organism>
<dbReference type="AlphaFoldDB" id="A0A7W7VR76"/>
<dbReference type="Gene3D" id="1.20.120.520">
    <property type="entry name" value="nmb1532 protein domain like"/>
    <property type="match status" value="1"/>
</dbReference>
<protein>
    <submittedName>
        <fullName evidence="3">Hemerythrin-like domain-containing protein</fullName>
    </submittedName>
</protein>
<gene>
    <name evidence="3" type="ORF">FHS44_006201</name>
</gene>
<dbReference type="CDD" id="cd12108">
    <property type="entry name" value="Hr-like"/>
    <property type="match status" value="1"/>
</dbReference>
<dbReference type="EMBL" id="JACHJP010000008">
    <property type="protein sequence ID" value="MBB4919065.1"/>
    <property type="molecule type" value="Genomic_DNA"/>
</dbReference>
<accession>A0A7W7VR76</accession>
<dbReference type="InterPro" id="IPR012312">
    <property type="entry name" value="Hemerythrin-like"/>
</dbReference>
<sequence length="197" mass="21161">MRNVEVNPVGTFDSAGDATGRAGWKPIPEDVTMCNYCGCRQFPLIGSLSQEHWDINECAGALRRAVSEGRHDDAVKLLAELLALLVPHTATEESGLFAELRADGTLADEVDRLCAEHDDIHGVLGAIDPAAPDWPAVLAALDLLREHIDHEEHGLFPAAVIMLPFDAWDRITPDTTGVPNGLQGRVQSPSKQTVAGA</sequence>
<feature type="domain" description="Hemerythrin-like" evidence="2">
    <location>
        <begin position="47"/>
        <end position="159"/>
    </location>
</feature>
<dbReference type="Pfam" id="PF01814">
    <property type="entry name" value="Hemerythrin"/>
    <property type="match status" value="1"/>
</dbReference>
<evidence type="ECO:0000313" key="3">
    <source>
        <dbReference type="EMBL" id="MBB4919065.1"/>
    </source>
</evidence>
<feature type="compositionally biased region" description="Polar residues" evidence="1">
    <location>
        <begin position="185"/>
        <end position="197"/>
    </location>
</feature>
<evidence type="ECO:0000256" key="1">
    <source>
        <dbReference type="SAM" id="MobiDB-lite"/>
    </source>
</evidence>
<evidence type="ECO:0000313" key="4">
    <source>
        <dbReference type="Proteomes" id="UP000552644"/>
    </source>
</evidence>
<name>A0A7W7VR76_9ACTN</name>
<evidence type="ECO:0000259" key="2">
    <source>
        <dbReference type="Pfam" id="PF01814"/>
    </source>
</evidence>
<reference evidence="3 4" key="1">
    <citation type="submission" date="2020-08" db="EMBL/GenBank/DDBJ databases">
        <title>Genomic Encyclopedia of Type Strains, Phase III (KMG-III): the genomes of soil and plant-associated and newly described type strains.</title>
        <authorList>
            <person name="Whitman W."/>
        </authorList>
    </citation>
    <scope>NUCLEOTIDE SEQUENCE [LARGE SCALE GENOMIC DNA]</scope>
    <source>
        <strain evidence="3 4">CECT 8840</strain>
    </source>
</reference>
<keyword evidence="4" id="KW-1185">Reference proteome</keyword>
<dbReference type="Proteomes" id="UP000552644">
    <property type="component" value="Unassembled WGS sequence"/>
</dbReference>
<feature type="region of interest" description="Disordered" evidence="1">
    <location>
        <begin position="176"/>
        <end position="197"/>
    </location>
</feature>
<proteinExistence type="predicted"/>
<dbReference type="RefSeq" id="WP_246436265.1">
    <property type="nucleotide sequence ID" value="NZ_JACHJP010000008.1"/>
</dbReference>
<comment type="caution">
    <text evidence="3">The sequence shown here is derived from an EMBL/GenBank/DDBJ whole genome shotgun (WGS) entry which is preliminary data.</text>
</comment>